<gene>
    <name evidence="1" type="ORF">RclHR1_14640004</name>
</gene>
<dbReference type="Proteomes" id="UP000247702">
    <property type="component" value="Unassembled WGS sequence"/>
</dbReference>
<dbReference type="InterPro" id="IPR032675">
    <property type="entry name" value="LRR_dom_sf"/>
</dbReference>
<sequence length="498" mass="59606">MSKLNKDILFLIFEELREDSKSLFSCLMVNKLWCETGIPILWRNPWCYDGIKYNNKSSLFIILSHYLFDNIKEFITEQGIQLSSVTHQSLLFDYLSFCRSINVNTIKAIISIGSTLPYNQFSMQQEFYYFFMKKCSELKYFDMRSIKHQIFYFPESKVRFESLCELKCDTSAATSYFYGLSRFCHHIQRLIIVNMGKNLNRGIVKLIEVQKNLKHFEWRDDFYGDYHTEDPYKEVFLALEKKANSLNYLRIFFQYADGIENTILQKLLSKFYNLRILMFDDYRFFTEEQLEQLKKQVYNDLEILNIEWNSLNVIPCIVENSGGRLKKILFRPYDAIEYGQNSFNKDSLNFIHKIYENCPLIEYLSIAFTPSKDHFTEFEKLLKICQNLKSLLLIIHNVDKIETNEKILKNGETLLEILSRSASTNLKEIRFYNYFKFSLETLEEFLEKWRGRPALSILTSDSIYNEVNYEKLINKYKRDEVIKDFKYSDMPEEIEYQF</sequence>
<dbReference type="SUPFAM" id="SSF52047">
    <property type="entry name" value="RNI-like"/>
    <property type="match status" value="1"/>
</dbReference>
<evidence type="ECO:0000313" key="2">
    <source>
        <dbReference type="Proteomes" id="UP000247702"/>
    </source>
</evidence>
<name>A0A2Z6QHK3_9GLOM</name>
<dbReference type="AlphaFoldDB" id="A0A2Z6QHK3"/>
<reference evidence="1 2" key="1">
    <citation type="submission" date="2017-11" db="EMBL/GenBank/DDBJ databases">
        <title>The genome of Rhizophagus clarus HR1 reveals common genetic basis of auxotrophy among arbuscular mycorrhizal fungi.</title>
        <authorList>
            <person name="Kobayashi Y."/>
        </authorList>
    </citation>
    <scope>NUCLEOTIDE SEQUENCE [LARGE SCALE GENOMIC DNA]</scope>
    <source>
        <strain evidence="1 2">HR1</strain>
    </source>
</reference>
<keyword evidence="2" id="KW-1185">Reference proteome</keyword>
<proteinExistence type="predicted"/>
<comment type="caution">
    <text evidence="1">The sequence shown here is derived from an EMBL/GenBank/DDBJ whole genome shotgun (WGS) entry which is preliminary data.</text>
</comment>
<evidence type="ECO:0000313" key="1">
    <source>
        <dbReference type="EMBL" id="GBB88122.1"/>
    </source>
</evidence>
<dbReference type="Gene3D" id="3.80.10.10">
    <property type="entry name" value="Ribonuclease Inhibitor"/>
    <property type="match status" value="1"/>
</dbReference>
<protein>
    <recommendedName>
        <fullName evidence="3">F-box domain-containing protein</fullName>
    </recommendedName>
</protein>
<organism evidence="1 2">
    <name type="scientific">Rhizophagus clarus</name>
    <dbReference type="NCBI Taxonomy" id="94130"/>
    <lineage>
        <taxon>Eukaryota</taxon>
        <taxon>Fungi</taxon>
        <taxon>Fungi incertae sedis</taxon>
        <taxon>Mucoromycota</taxon>
        <taxon>Glomeromycotina</taxon>
        <taxon>Glomeromycetes</taxon>
        <taxon>Glomerales</taxon>
        <taxon>Glomeraceae</taxon>
        <taxon>Rhizophagus</taxon>
    </lineage>
</organism>
<evidence type="ECO:0008006" key="3">
    <source>
        <dbReference type="Google" id="ProtNLM"/>
    </source>
</evidence>
<accession>A0A2Z6QHK3</accession>
<dbReference type="EMBL" id="BEXD01000518">
    <property type="protein sequence ID" value="GBB88122.1"/>
    <property type="molecule type" value="Genomic_DNA"/>
</dbReference>